<evidence type="ECO:0000256" key="2">
    <source>
        <dbReference type="SAM" id="Phobius"/>
    </source>
</evidence>
<dbReference type="InterPro" id="IPR011123">
    <property type="entry name" value="Y_Y_Y"/>
</dbReference>
<keyword evidence="3" id="KW-0732">Signal</keyword>
<dbReference type="InterPro" id="IPR011110">
    <property type="entry name" value="Reg_prop"/>
</dbReference>
<gene>
    <name evidence="5" type="ORF">WJU16_01975</name>
</gene>
<dbReference type="CDD" id="cd16917">
    <property type="entry name" value="HATPase_UhpB-NarQ-NarX-like"/>
    <property type="match status" value="1"/>
</dbReference>
<feature type="signal peptide" evidence="3">
    <location>
        <begin position="1"/>
        <end position="24"/>
    </location>
</feature>
<reference evidence="6" key="1">
    <citation type="submission" date="2024-03" db="EMBL/GenBank/DDBJ databases">
        <title>Chitinophaga horti sp. nov., isolated from garden soil.</title>
        <authorList>
            <person name="Lee D.S."/>
            <person name="Han D.M."/>
            <person name="Baek J.H."/>
            <person name="Choi D.G."/>
            <person name="Jeon J.H."/>
            <person name="Jeon C.O."/>
        </authorList>
    </citation>
    <scope>NUCLEOTIDE SEQUENCE [LARGE SCALE GENOMIC DNA]</scope>
    <source>
        <strain evidence="6">GPA1</strain>
    </source>
</reference>
<sequence>MRLIYQTGILIFCTILANLTSASAQERSYNFDAYSVDNGLSQNSIGSIIQGPEGFLWISTFDGVNRFDGYVFNEFRTNPAQERPEKLTERVVYPSSAFLGRAVVKSFGLHGTRNHLFYLDQHDRLLIAHNAGISLYNSYKGNFTLVFADSMYVNEAERDFLHKFKILGEDPATQTLWVWRPAKGLYQLNSNTFELKKIIHYPPAYAKANKIPQAVVMQDNYIWLCFDDEQLYRMDVHTARLTTYCLPTLSGKPAIRPLNNDSLLVVSNGHITIFDTKRNRYSDTKFSILNELQEPFLPSAIELDERGNAWIGGNNGVLVYSIDNHEIVNHITSFNAFETNSFNKIVALYRDRGNNMWIGTDGDGLKKFAPNKKVFSLYRSPRISHNIVKSVYKHDDGRLYVGLLQDGLDIYEKGGKYLKRISNEDAPGRFPANNLHAICREDYESLWFHFVKGAIGLFDVKTERFQDLTPKVRALGLPDQRVIYPFVNKRPNGETYFNYGEYLLKFSSADKGMTAAIVHRFDSEQLTCFFEDFWGNQYVGTKSSVYCRKSDGVKWEKINLWIKDVEIKSINKNAHKQLLLATNKGLLVLDEANRKLKHYNSYDYPGMVSDYVYAVLLDDKDNMWISHNRGLTHIRQNGDNLVTYNFEDGLQSNEFNTGAYFKSMDGELFFGGIRGVTGFYPRNFRNNPWVPKTIIKRLEVLDKPYLSDTVISLMKQVELPYNQNTIAIEYVPLEFTNPLKNKVQYMLEGADEDWLMAGNQSMARYTNLAPGTYLFKVKACNNDEVWNTEPTTLQIVIKIPFWQSLWFRFLLLLLVLGIAYYFSALYLDYKIRNEKLKLEKEQAVDQERARISSDMHDDLGSGLSTIRLLSEIAKRKIKDSGQTKEIERISEAAGELVDKMSEIIWAMNSSNDSLANLIAYMRSFAADFLEHAHIQHHFIIPESIPNVKLSGGTRRHIYLAVKESLHNVVKHSQATEVIIEVKVFKNMTIMIKDNGKGFDPEKVRLFGNGLKNIEKRMQQVGGQADIISQNGTTVFLDIPLN</sequence>
<dbReference type="InterPro" id="IPR036890">
    <property type="entry name" value="HATPase_C_sf"/>
</dbReference>
<accession>A0ABZ2YPW1</accession>
<dbReference type="InterPro" id="IPR013783">
    <property type="entry name" value="Ig-like_fold"/>
</dbReference>
<dbReference type="Pfam" id="PF07494">
    <property type="entry name" value="Reg_prop"/>
    <property type="match status" value="2"/>
</dbReference>
<evidence type="ECO:0000256" key="1">
    <source>
        <dbReference type="ARBA" id="ARBA00022553"/>
    </source>
</evidence>
<feature type="transmembrane region" description="Helical" evidence="2">
    <location>
        <begin position="805"/>
        <end position="827"/>
    </location>
</feature>
<dbReference type="SUPFAM" id="SSF55874">
    <property type="entry name" value="ATPase domain of HSP90 chaperone/DNA topoisomerase II/histidine kinase"/>
    <property type="match status" value="1"/>
</dbReference>
<dbReference type="Gene3D" id="1.20.5.1930">
    <property type="match status" value="1"/>
</dbReference>
<keyword evidence="6" id="KW-1185">Reference proteome</keyword>
<dbReference type="Gene3D" id="2.60.40.10">
    <property type="entry name" value="Immunoglobulins"/>
    <property type="match status" value="1"/>
</dbReference>
<evidence type="ECO:0000256" key="3">
    <source>
        <dbReference type="SAM" id="SignalP"/>
    </source>
</evidence>
<dbReference type="Gene3D" id="3.30.565.10">
    <property type="entry name" value="Histidine kinase-like ATPase, C-terminal domain"/>
    <property type="match status" value="1"/>
</dbReference>
<dbReference type="SUPFAM" id="SSF63829">
    <property type="entry name" value="Calcium-dependent phosphotriesterase"/>
    <property type="match status" value="1"/>
</dbReference>
<dbReference type="InterPro" id="IPR011712">
    <property type="entry name" value="Sig_transdc_His_kin_sub3_dim/P"/>
</dbReference>
<evidence type="ECO:0000259" key="4">
    <source>
        <dbReference type="PROSITE" id="PS50109"/>
    </source>
</evidence>
<dbReference type="Proteomes" id="UP001485459">
    <property type="component" value="Chromosome"/>
</dbReference>
<dbReference type="EMBL" id="CP149822">
    <property type="protein sequence ID" value="WZN41803.1"/>
    <property type="molecule type" value="Genomic_DNA"/>
</dbReference>
<feature type="domain" description="Histidine kinase" evidence="4">
    <location>
        <begin position="854"/>
        <end position="1041"/>
    </location>
</feature>
<dbReference type="Pfam" id="PF02518">
    <property type="entry name" value="HATPase_c"/>
    <property type="match status" value="1"/>
</dbReference>
<dbReference type="RefSeq" id="WP_341836651.1">
    <property type="nucleotide sequence ID" value="NZ_CP149822.1"/>
</dbReference>
<keyword evidence="2" id="KW-0472">Membrane</keyword>
<feature type="chain" id="PRO_5045231288" evidence="3">
    <location>
        <begin position="25"/>
        <end position="1041"/>
    </location>
</feature>
<dbReference type="PROSITE" id="PS50109">
    <property type="entry name" value="HIS_KIN"/>
    <property type="match status" value="1"/>
</dbReference>
<dbReference type="PANTHER" id="PTHR43547">
    <property type="entry name" value="TWO-COMPONENT HISTIDINE KINASE"/>
    <property type="match status" value="1"/>
</dbReference>
<dbReference type="Pfam" id="PF07495">
    <property type="entry name" value="Y_Y_Y"/>
    <property type="match status" value="1"/>
</dbReference>
<dbReference type="SMART" id="SM00387">
    <property type="entry name" value="HATPase_c"/>
    <property type="match status" value="1"/>
</dbReference>
<protein>
    <submittedName>
        <fullName evidence="5">Triple tyrosine motif-containing protein</fullName>
    </submittedName>
</protein>
<dbReference type="Pfam" id="PF07730">
    <property type="entry name" value="HisKA_3"/>
    <property type="match status" value="1"/>
</dbReference>
<dbReference type="InterPro" id="IPR003594">
    <property type="entry name" value="HATPase_dom"/>
</dbReference>
<dbReference type="InterPro" id="IPR005467">
    <property type="entry name" value="His_kinase_dom"/>
</dbReference>
<evidence type="ECO:0000313" key="6">
    <source>
        <dbReference type="Proteomes" id="UP001485459"/>
    </source>
</evidence>
<name>A0ABZ2YPW1_9BACT</name>
<keyword evidence="2" id="KW-0812">Transmembrane</keyword>
<keyword evidence="2" id="KW-1133">Transmembrane helix</keyword>
<evidence type="ECO:0000313" key="5">
    <source>
        <dbReference type="EMBL" id="WZN41803.1"/>
    </source>
</evidence>
<dbReference type="PANTHER" id="PTHR43547:SF2">
    <property type="entry name" value="HYBRID SIGNAL TRANSDUCTION HISTIDINE KINASE C"/>
    <property type="match status" value="1"/>
</dbReference>
<proteinExistence type="predicted"/>
<keyword evidence="1" id="KW-0597">Phosphoprotein</keyword>
<organism evidence="5 6">
    <name type="scientific">Chitinophaga pollutisoli</name>
    <dbReference type="NCBI Taxonomy" id="3133966"/>
    <lineage>
        <taxon>Bacteria</taxon>
        <taxon>Pseudomonadati</taxon>
        <taxon>Bacteroidota</taxon>
        <taxon>Chitinophagia</taxon>
        <taxon>Chitinophagales</taxon>
        <taxon>Chitinophagaceae</taxon>
        <taxon>Chitinophaga</taxon>
    </lineage>
</organism>
<dbReference type="InterPro" id="IPR015943">
    <property type="entry name" value="WD40/YVTN_repeat-like_dom_sf"/>
</dbReference>
<dbReference type="Gene3D" id="2.130.10.10">
    <property type="entry name" value="YVTN repeat-like/Quinoprotein amine dehydrogenase"/>
    <property type="match status" value="3"/>
</dbReference>